<dbReference type="AlphaFoldDB" id="A0A2S9CPC1"/>
<name>A0A2S9CPC1_CHRCI</name>
<dbReference type="CDD" id="cd06557">
    <property type="entry name" value="KPHMT-like"/>
    <property type="match status" value="1"/>
</dbReference>
<dbReference type="Proteomes" id="UP000238534">
    <property type="component" value="Unassembled WGS sequence"/>
</dbReference>
<comment type="function">
    <text evidence="8">Catalyzes the reversible reaction in which hydroxymethyl group from 5,10-methylenetetrahydrofolate is transferred onto alpha-ketoisovalerate to form ketopantoate.</text>
</comment>
<sequence>MSVHKDDKKKITTLQLKKMKEQGEKISVLTAYDYTTAKIIDEAGIDVIIVGDSASNTMIGNPTTLSITLDQMIYYTKSVVNGTKRALVIADMPFGTVSGNPLKSLDAAIRMMQETGADAIKIEGGAEIREDVKKIIDAGIPVMAHLGLMPQSINKYGTYAVRGKDEDEAKKLIEDCHLMEELGAFGILLEKIPAHLAAQISQQISIPTIGIGAGVSTDGQVLVIQDVMGMNKDFSPKFLRRYADLHTVMTEATKNYIDDVKTMNFPVKTESY</sequence>
<dbReference type="EMBL" id="PCPP01000003">
    <property type="protein sequence ID" value="PRB82332.1"/>
    <property type="molecule type" value="Genomic_DNA"/>
</dbReference>
<comment type="caution">
    <text evidence="12">The sequence shown here is derived from an EMBL/GenBank/DDBJ whole genome shotgun (WGS) entry which is preliminary data.</text>
</comment>
<comment type="pathway">
    <text evidence="8">Cofactor biosynthesis; (R)-pantothenate biosynthesis; (R)-pantoate from 3-methyl-2-oxobutanoate: step 1/2.</text>
</comment>
<evidence type="ECO:0000256" key="5">
    <source>
        <dbReference type="ARBA" id="ARBA00022679"/>
    </source>
</evidence>
<dbReference type="InterPro" id="IPR003700">
    <property type="entry name" value="Pantoate_hydroxy_MeTrfase"/>
</dbReference>
<evidence type="ECO:0000256" key="7">
    <source>
        <dbReference type="ARBA" id="ARBA00022842"/>
    </source>
</evidence>
<feature type="binding site" evidence="8 10">
    <location>
        <position position="91"/>
    </location>
    <ligand>
        <name>3-methyl-2-oxobutanoate</name>
        <dbReference type="ChEBI" id="CHEBI:11851"/>
    </ligand>
</feature>
<dbReference type="GO" id="GO:0032259">
    <property type="term" value="P:methylation"/>
    <property type="evidence" value="ECO:0007669"/>
    <property type="project" value="UniProtKB-KW"/>
</dbReference>
<dbReference type="InterPro" id="IPR015813">
    <property type="entry name" value="Pyrv/PenolPyrv_kinase-like_dom"/>
</dbReference>
<feature type="active site" description="Proton acceptor" evidence="8 9">
    <location>
        <position position="190"/>
    </location>
</feature>
<dbReference type="GO" id="GO:0005737">
    <property type="term" value="C:cytoplasm"/>
    <property type="evidence" value="ECO:0007669"/>
    <property type="project" value="UniProtKB-SubCell"/>
</dbReference>
<organism evidence="12 15">
    <name type="scientific">Chryseobacterium culicis</name>
    <dbReference type="NCBI Taxonomy" id="680127"/>
    <lineage>
        <taxon>Bacteria</taxon>
        <taxon>Pseudomonadati</taxon>
        <taxon>Bacteroidota</taxon>
        <taxon>Flavobacteriia</taxon>
        <taxon>Flavobacteriales</taxon>
        <taxon>Weeksellaceae</taxon>
        <taxon>Chryseobacterium group</taxon>
        <taxon>Chryseobacterium</taxon>
    </lineage>
</organism>
<evidence type="ECO:0000256" key="9">
    <source>
        <dbReference type="PIRSR" id="PIRSR000388-1"/>
    </source>
</evidence>
<gene>
    <name evidence="8 12" type="primary">panB</name>
    <name evidence="12" type="ORF">CQ022_16685</name>
    <name evidence="13" type="ORF">CQ033_15580</name>
</gene>
<evidence type="ECO:0000313" key="14">
    <source>
        <dbReference type="Proteomes" id="UP000238325"/>
    </source>
</evidence>
<dbReference type="InterPro" id="IPR040442">
    <property type="entry name" value="Pyrv_kinase-like_dom_sf"/>
</dbReference>
<keyword evidence="5 8" id="KW-0808">Transferase</keyword>
<dbReference type="PANTHER" id="PTHR20881:SF0">
    <property type="entry name" value="3-METHYL-2-OXOBUTANOATE HYDROXYMETHYLTRANSFERASE"/>
    <property type="match status" value="1"/>
</dbReference>
<comment type="subunit">
    <text evidence="2 8">Homodecamer; pentamer of dimers.</text>
</comment>
<dbReference type="SUPFAM" id="SSF51621">
    <property type="entry name" value="Phosphoenolpyruvate/pyruvate domain"/>
    <property type="match status" value="1"/>
</dbReference>
<feature type="binding site" evidence="8 11">
    <location>
        <position position="91"/>
    </location>
    <ligand>
        <name>Mg(2+)</name>
        <dbReference type="ChEBI" id="CHEBI:18420"/>
    </ligand>
</feature>
<dbReference type="GO" id="GO:0000287">
    <property type="term" value="F:magnesium ion binding"/>
    <property type="evidence" value="ECO:0007669"/>
    <property type="project" value="TreeGrafter"/>
</dbReference>
<keyword evidence="6 8" id="KW-0479">Metal-binding</keyword>
<dbReference type="Gene3D" id="3.20.20.60">
    <property type="entry name" value="Phosphoenolpyruvate-binding domains"/>
    <property type="match status" value="1"/>
</dbReference>
<reference evidence="14 15" key="1">
    <citation type="submission" date="2017-09" db="EMBL/GenBank/DDBJ databases">
        <title>Genomic, metabolic, and phenotypic characteristics of bacterial isolates from the natural microbiome of the model nematode Caenorhabditis elegans.</title>
        <authorList>
            <person name="Zimmermann J."/>
            <person name="Obeng N."/>
            <person name="Yang W."/>
            <person name="Obeng O."/>
            <person name="Kissoyan K."/>
            <person name="Pees B."/>
            <person name="Dirksen P."/>
            <person name="Hoppner M."/>
            <person name="Franke A."/>
            <person name="Rosenstiel P."/>
            <person name="Leippe M."/>
            <person name="Dierking K."/>
            <person name="Kaleta C."/>
            <person name="Schulenburg H."/>
        </authorList>
    </citation>
    <scope>NUCLEOTIDE SEQUENCE [LARGE SCALE GENOMIC DNA]</scope>
    <source>
        <strain evidence="12 15">MYb25</strain>
        <strain evidence="13 14">MYb44</strain>
    </source>
</reference>
<evidence type="ECO:0000256" key="2">
    <source>
        <dbReference type="ARBA" id="ARBA00011424"/>
    </source>
</evidence>
<keyword evidence="12" id="KW-0489">Methyltransferase</keyword>
<comment type="catalytic activity">
    <reaction evidence="8">
        <text>(6R)-5,10-methylene-5,6,7,8-tetrahydrofolate + 3-methyl-2-oxobutanoate + H2O = 2-dehydropantoate + (6S)-5,6,7,8-tetrahydrofolate</text>
        <dbReference type="Rhea" id="RHEA:11824"/>
        <dbReference type="ChEBI" id="CHEBI:11561"/>
        <dbReference type="ChEBI" id="CHEBI:11851"/>
        <dbReference type="ChEBI" id="CHEBI:15377"/>
        <dbReference type="ChEBI" id="CHEBI:15636"/>
        <dbReference type="ChEBI" id="CHEBI:57453"/>
        <dbReference type="EC" id="2.1.2.11"/>
    </reaction>
</comment>
<keyword evidence="3 8" id="KW-0963">Cytoplasm</keyword>
<evidence type="ECO:0000313" key="12">
    <source>
        <dbReference type="EMBL" id="PRB82332.1"/>
    </source>
</evidence>
<comment type="similarity">
    <text evidence="1 8">Belongs to the PanB family.</text>
</comment>
<dbReference type="OrthoDB" id="9781789at2"/>
<accession>A0A2S9CPC1</accession>
<evidence type="ECO:0000256" key="10">
    <source>
        <dbReference type="PIRSR" id="PIRSR000388-2"/>
    </source>
</evidence>
<dbReference type="PIRSF" id="PIRSF000388">
    <property type="entry name" value="Pantoate_hydroxy_MeTrfase"/>
    <property type="match status" value="1"/>
</dbReference>
<evidence type="ECO:0000256" key="8">
    <source>
        <dbReference type="HAMAP-Rule" id="MF_00156"/>
    </source>
</evidence>
<evidence type="ECO:0000256" key="11">
    <source>
        <dbReference type="PIRSR" id="PIRSR000388-3"/>
    </source>
</evidence>
<evidence type="ECO:0000256" key="3">
    <source>
        <dbReference type="ARBA" id="ARBA00022490"/>
    </source>
</evidence>
<dbReference type="EC" id="2.1.2.11" evidence="8"/>
<feature type="binding site" evidence="8 11">
    <location>
        <position position="52"/>
    </location>
    <ligand>
        <name>Mg(2+)</name>
        <dbReference type="ChEBI" id="CHEBI:18420"/>
    </ligand>
</feature>
<protein>
    <recommendedName>
        <fullName evidence="8">3-methyl-2-oxobutanoate hydroxymethyltransferase</fullName>
        <ecNumber evidence="8">2.1.2.11</ecNumber>
    </recommendedName>
    <alternativeName>
        <fullName evidence="8">Ketopantoate hydroxymethyltransferase</fullName>
        <shortName evidence="8">KPHMT</shortName>
    </alternativeName>
</protein>
<dbReference type="GO" id="GO:0015940">
    <property type="term" value="P:pantothenate biosynthetic process"/>
    <property type="evidence" value="ECO:0007669"/>
    <property type="project" value="UniProtKB-UniRule"/>
</dbReference>
<proteinExistence type="inferred from homology"/>
<feature type="binding site" evidence="8 11">
    <location>
        <position position="123"/>
    </location>
    <ligand>
        <name>Mg(2+)</name>
        <dbReference type="ChEBI" id="CHEBI:18420"/>
    </ligand>
</feature>
<evidence type="ECO:0000256" key="6">
    <source>
        <dbReference type="ARBA" id="ARBA00022723"/>
    </source>
</evidence>
<dbReference type="EMBL" id="PCPH01000004">
    <property type="protein sequence ID" value="PRB88707.1"/>
    <property type="molecule type" value="Genomic_DNA"/>
</dbReference>
<keyword evidence="14" id="KW-1185">Reference proteome</keyword>
<dbReference type="HAMAP" id="MF_00156">
    <property type="entry name" value="PanB"/>
    <property type="match status" value="1"/>
</dbReference>
<dbReference type="UniPathway" id="UPA00028">
    <property type="reaction ID" value="UER00003"/>
</dbReference>
<dbReference type="GO" id="GO:0008168">
    <property type="term" value="F:methyltransferase activity"/>
    <property type="evidence" value="ECO:0007669"/>
    <property type="project" value="UniProtKB-KW"/>
</dbReference>
<dbReference type="Pfam" id="PF02548">
    <property type="entry name" value="Pantoate_transf"/>
    <property type="match status" value="1"/>
</dbReference>
<comment type="cofactor">
    <cofactor evidence="8 11">
        <name>Mg(2+)</name>
        <dbReference type="ChEBI" id="CHEBI:18420"/>
    </cofactor>
    <text evidence="8 11">Binds 1 Mg(2+) ion per subunit.</text>
</comment>
<keyword evidence="4 8" id="KW-0566">Pantothenate biosynthesis</keyword>
<dbReference type="PANTHER" id="PTHR20881">
    <property type="entry name" value="3-METHYL-2-OXOBUTANOATE HYDROXYMETHYLTRANSFERASE"/>
    <property type="match status" value="1"/>
</dbReference>
<feature type="binding site" evidence="8 10">
    <location>
        <position position="121"/>
    </location>
    <ligand>
        <name>3-methyl-2-oxobutanoate</name>
        <dbReference type="ChEBI" id="CHEBI:11851"/>
    </ligand>
</feature>
<keyword evidence="7 8" id="KW-0460">Magnesium</keyword>
<dbReference type="NCBIfam" id="NF001452">
    <property type="entry name" value="PRK00311.1"/>
    <property type="match status" value="1"/>
</dbReference>
<dbReference type="FunFam" id="3.20.20.60:FF:000017">
    <property type="entry name" value="3-methyl-2-oxobutanoate hydroxymethyltransferase"/>
    <property type="match status" value="1"/>
</dbReference>
<dbReference type="NCBIfam" id="TIGR00222">
    <property type="entry name" value="panB"/>
    <property type="match status" value="1"/>
</dbReference>
<dbReference type="Proteomes" id="UP000238325">
    <property type="component" value="Unassembled WGS sequence"/>
</dbReference>
<dbReference type="GO" id="GO:0003864">
    <property type="term" value="F:3-methyl-2-oxobutanoate hydroxymethyltransferase activity"/>
    <property type="evidence" value="ECO:0007669"/>
    <property type="project" value="UniProtKB-UniRule"/>
</dbReference>
<evidence type="ECO:0000313" key="15">
    <source>
        <dbReference type="Proteomes" id="UP000238534"/>
    </source>
</evidence>
<feature type="binding site" evidence="8 10">
    <location>
        <begin position="52"/>
        <end position="53"/>
    </location>
    <ligand>
        <name>3-methyl-2-oxobutanoate</name>
        <dbReference type="ChEBI" id="CHEBI:11851"/>
    </ligand>
</feature>
<evidence type="ECO:0000256" key="1">
    <source>
        <dbReference type="ARBA" id="ARBA00008676"/>
    </source>
</evidence>
<comment type="subcellular location">
    <subcellularLocation>
        <location evidence="8">Cytoplasm</location>
    </subcellularLocation>
</comment>
<evidence type="ECO:0000256" key="4">
    <source>
        <dbReference type="ARBA" id="ARBA00022655"/>
    </source>
</evidence>
<evidence type="ECO:0000313" key="13">
    <source>
        <dbReference type="EMBL" id="PRB88707.1"/>
    </source>
</evidence>
<dbReference type="RefSeq" id="WP_105683458.1">
    <property type="nucleotide sequence ID" value="NZ_JBBGZD010000003.1"/>
</dbReference>